<evidence type="ECO:0000256" key="4">
    <source>
        <dbReference type="ARBA" id="ARBA00023242"/>
    </source>
</evidence>
<dbReference type="InterPro" id="IPR014476">
    <property type="entry name" value="AHL15-29"/>
</dbReference>
<dbReference type="PANTHER" id="PTHR31100">
    <property type="entry name" value="AT-HOOK MOTIF NUCLEAR-LOCALIZED PROTEIN 15"/>
    <property type="match status" value="1"/>
</dbReference>
<sequence>MATTAKKGSLNHNTMNSVSLSSGKRYISFANNNNDKKFLPSPSPSPDTYDVVLSHESKKQVQSQNMMTPAKRGRGRPPGSKNKPKVPVVIVEEDTNHVLKPIIIEIPNGADVVDSLINFARKHYVSVTVLSISGYVSEATICQPFSHSPTLSLSGTYRVVHLSGSYITTLSPSPSSKPLHSTFGIQLAMNDNKVIGGLVGGRVIAAGPMVVLLSKFKNHHFHRLHSNPNPNPIIHNPDPYGISINSHGGVSGINNNSMPNNVSNFGVAASTSSRINIQLPSNPIVANVHSLKWNNPTHHNNY</sequence>
<dbReference type="GO" id="GO:0003680">
    <property type="term" value="F:minor groove of adenine-thymine-rich DNA binding"/>
    <property type="evidence" value="ECO:0007669"/>
    <property type="project" value="InterPro"/>
</dbReference>
<keyword evidence="3" id="KW-0804">Transcription</keyword>
<protein>
    <recommendedName>
        <fullName evidence="6">PPC domain-containing protein</fullName>
    </recommendedName>
</protein>
<dbReference type="PROSITE" id="PS51742">
    <property type="entry name" value="PPC"/>
    <property type="match status" value="1"/>
</dbReference>
<dbReference type="GO" id="GO:0003700">
    <property type="term" value="F:DNA-binding transcription factor activity"/>
    <property type="evidence" value="ECO:0007669"/>
    <property type="project" value="TreeGrafter"/>
</dbReference>
<proteinExistence type="predicted"/>
<dbReference type="CDD" id="cd11378">
    <property type="entry name" value="DUF296"/>
    <property type="match status" value="1"/>
</dbReference>
<dbReference type="Gene3D" id="3.30.1330.80">
    <property type="entry name" value="Hypothetical protein, similar to alpha- acetolactate decarboxylase, domain 2"/>
    <property type="match status" value="1"/>
</dbReference>
<evidence type="ECO:0000259" key="6">
    <source>
        <dbReference type="PROSITE" id="PS51742"/>
    </source>
</evidence>
<dbReference type="EMBL" id="JAYMYQ010000007">
    <property type="protein sequence ID" value="KAK7320460.1"/>
    <property type="molecule type" value="Genomic_DNA"/>
</dbReference>
<keyword evidence="4" id="KW-0539">Nucleus</keyword>
<evidence type="ECO:0000313" key="7">
    <source>
        <dbReference type="EMBL" id="KAK7320460.1"/>
    </source>
</evidence>
<dbReference type="Pfam" id="PF03479">
    <property type="entry name" value="PCC"/>
    <property type="match status" value="1"/>
</dbReference>
<dbReference type="AlphaFoldDB" id="A0AAN9KMM5"/>
<keyword evidence="8" id="KW-1185">Reference proteome</keyword>
<dbReference type="Proteomes" id="UP001367508">
    <property type="component" value="Unassembled WGS sequence"/>
</dbReference>
<organism evidence="7 8">
    <name type="scientific">Canavalia gladiata</name>
    <name type="common">Sword bean</name>
    <name type="synonym">Dolichos gladiatus</name>
    <dbReference type="NCBI Taxonomy" id="3824"/>
    <lineage>
        <taxon>Eukaryota</taxon>
        <taxon>Viridiplantae</taxon>
        <taxon>Streptophyta</taxon>
        <taxon>Embryophyta</taxon>
        <taxon>Tracheophyta</taxon>
        <taxon>Spermatophyta</taxon>
        <taxon>Magnoliopsida</taxon>
        <taxon>eudicotyledons</taxon>
        <taxon>Gunneridae</taxon>
        <taxon>Pentapetalae</taxon>
        <taxon>rosids</taxon>
        <taxon>fabids</taxon>
        <taxon>Fabales</taxon>
        <taxon>Fabaceae</taxon>
        <taxon>Papilionoideae</taxon>
        <taxon>50 kb inversion clade</taxon>
        <taxon>NPAAA clade</taxon>
        <taxon>indigoferoid/millettioid clade</taxon>
        <taxon>Phaseoleae</taxon>
        <taxon>Canavalia</taxon>
    </lineage>
</organism>
<comment type="caution">
    <text evidence="7">The sequence shown here is derived from an EMBL/GenBank/DDBJ whole genome shotgun (WGS) entry which is preliminary data.</text>
</comment>
<keyword evidence="2" id="KW-0238">DNA-binding</keyword>
<evidence type="ECO:0000313" key="8">
    <source>
        <dbReference type="Proteomes" id="UP001367508"/>
    </source>
</evidence>
<evidence type="ECO:0000256" key="2">
    <source>
        <dbReference type="ARBA" id="ARBA00023125"/>
    </source>
</evidence>
<dbReference type="InterPro" id="IPR005175">
    <property type="entry name" value="PPC_dom"/>
</dbReference>
<dbReference type="GO" id="GO:0005634">
    <property type="term" value="C:nucleus"/>
    <property type="evidence" value="ECO:0007669"/>
    <property type="project" value="TreeGrafter"/>
</dbReference>
<keyword evidence="1" id="KW-0805">Transcription regulation</keyword>
<feature type="domain" description="PPC" evidence="6">
    <location>
        <begin position="96"/>
        <end position="237"/>
    </location>
</feature>
<dbReference type="SUPFAM" id="SSF117856">
    <property type="entry name" value="AF0104/ALDC/Ptd012-like"/>
    <property type="match status" value="1"/>
</dbReference>
<evidence type="ECO:0000256" key="1">
    <source>
        <dbReference type="ARBA" id="ARBA00023015"/>
    </source>
</evidence>
<accession>A0AAN9KMM5</accession>
<name>A0AAN9KMM5_CANGL</name>
<gene>
    <name evidence="7" type="ORF">VNO77_29947</name>
</gene>
<evidence type="ECO:0000256" key="5">
    <source>
        <dbReference type="SAM" id="MobiDB-lite"/>
    </source>
</evidence>
<evidence type="ECO:0000256" key="3">
    <source>
        <dbReference type="ARBA" id="ARBA00023163"/>
    </source>
</evidence>
<feature type="region of interest" description="Disordered" evidence="5">
    <location>
        <begin position="31"/>
        <end position="84"/>
    </location>
</feature>
<dbReference type="PANTHER" id="PTHR31100:SF63">
    <property type="entry name" value="AT-HOOK MOTIF NUCLEAR-LOCALIZED PROTEIN"/>
    <property type="match status" value="1"/>
</dbReference>
<reference evidence="7 8" key="1">
    <citation type="submission" date="2024-01" db="EMBL/GenBank/DDBJ databases">
        <title>The genomes of 5 underutilized Papilionoideae crops provide insights into root nodulation and disease resistanc.</title>
        <authorList>
            <person name="Jiang F."/>
        </authorList>
    </citation>
    <scope>NUCLEOTIDE SEQUENCE [LARGE SCALE GENOMIC DNA]</scope>
    <source>
        <strain evidence="7">LVBAO_FW01</strain>
        <tissue evidence="7">Leaves</tissue>
    </source>
</reference>